<dbReference type="Gene3D" id="2.30.30.40">
    <property type="entry name" value="SH3 Domains"/>
    <property type="match status" value="1"/>
</dbReference>
<dbReference type="PROSITE" id="PS51781">
    <property type="entry name" value="SH3B"/>
    <property type="match status" value="1"/>
</dbReference>
<proteinExistence type="predicted"/>
<keyword evidence="1" id="KW-0732">Signal</keyword>
<evidence type="ECO:0000259" key="2">
    <source>
        <dbReference type="PROSITE" id="PS51781"/>
    </source>
</evidence>
<reference evidence="4" key="1">
    <citation type="submission" date="2017-01" db="EMBL/GenBank/DDBJ databases">
        <authorList>
            <person name="Varghese N."/>
            <person name="Submissions S."/>
        </authorList>
    </citation>
    <scope>NUCLEOTIDE SEQUENCE [LARGE SCALE GENOMIC DNA]</scope>
    <source>
        <strain evidence="4">DSM 21768</strain>
    </source>
</reference>
<dbReference type="STRING" id="34061.B0189_07925"/>
<dbReference type="EMBL" id="FTNU01000015">
    <property type="protein sequence ID" value="SIS01809.1"/>
    <property type="molecule type" value="Genomic_DNA"/>
</dbReference>
<feature type="domain" description="SH3b" evidence="2">
    <location>
        <begin position="28"/>
        <end position="100"/>
    </location>
</feature>
<organism evidence="3 4">
    <name type="scientific">Moraxella cuniculi DSM 21768</name>
    <dbReference type="NCBI Taxonomy" id="1122245"/>
    <lineage>
        <taxon>Bacteria</taxon>
        <taxon>Pseudomonadati</taxon>
        <taxon>Pseudomonadota</taxon>
        <taxon>Gammaproteobacteria</taxon>
        <taxon>Moraxellales</taxon>
        <taxon>Moraxellaceae</taxon>
        <taxon>Moraxella</taxon>
    </lineage>
</organism>
<dbReference type="Proteomes" id="UP000187495">
    <property type="component" value="Unassembled WGS sequence"/>
</dbReference>
<protein>
    <submittedName>
        <fullName evidence="3">SH3 domain-containing protein</fullName>
    </submittedName>
</protein>
<evidence type="ECO:0000313" key="3">
    <source>
        <dbReference type="EMBL" id="SIS01809.1"/>
    </source>
</evidence>
<dbReference type="AlphaFoldDB" id="A0A1N7FN72"/>
<accession>A0A1N7FN72</accession>
<dbReference type="RefSeq" id="WP_076555785.1">
    <property type="nucleotide sequence ID" value="NZ_FTNU01000015.1"/>
</dbReference>
<evidence type="ECO:0000313" key="4">
    <source>
        <dbReference type="Proteomes" id="UP000187495"/>
    </source>
</evidence>
<gene>
    <name evidence="3" type="ORF">SAMN02745664_1154</name>
</gene>
<dbReference type="InterPro" id="IPR003646">
    <property type="entry name" value="SH3-like_bac-type"/>
</dbReference>
<sequence length="100" mass="10806">MKIIKPLILGSVLTLSSGIASQVNAGTGGWCTVVNARTPLNIRIAPGAENPIIGTLKNGSPVTQDYITYYDSKGRTWKYISQPSSSIEGYVRAKYLKCKD</sequence>
<name>A0A1N7FN72_9GAMM</name>
<feature type="chain" id="PRO_5012636585" evidence="1">
    <location>
        <begin position="26"/>
        <end position="100"/>
    </location>
</feature>
<dbReference type="Pfam" id="PF08239">
    <property type="entry name" value="SH3_3"/>
    <property type="match status" value="1"/>
</dbReference>
<feature type="signal peptide" evidence="1">
    <location>
        <begin position="1"/>
        <end position="25"/>
    </location>
</feature>
<keyword evidence="4" id="KW-1185">Reference proteome</keyword>
<evidence type="ECO:0000256" key="1">
    <source>
        <dbReference type="SAM" id="SignalP"/>
    </source>
</evidence>